<reference evidence="1 2" key="1">
    <citation type="submission" date="2016-07" db="EMBL/GenBank/DDBJ databases">
        <title>Pervasive Adenine N6-methylation of Active Genes in Fungi.</title>
        <authorList>
            <consortium name="DOE Joint Genome Institute"/>
            <person name="Mondo S.J."/>
            <person name="Dannebaum R.O."/>
            <person name="Kuo R.C."/>
            <person name="Labutti K."/>
            <person name="Haridas S."/>
            <person name="Kuo A."/>
            <person name="Salamov A."/>
            <person name="Ahrendt S.R."/>
            <person name="Lipzen A."/>
            <person name="Sullivan W."/>
            <person name="Andreopoulos W.B."/>
            <person name="Clum A."/>
            <person name="Lindquist E."/>
            <person name="Daum C."/>
            <person name="Ramamoorthy G.K."/>
            <person name="Gryganskyi A."/>
            <person name="Culley D."/>
            <person name="Magnuson J.K."/>
            <person name="James T.Y."/>
            <person name="O'Malley M.A."/>
            <person name="Stajich J.E."/>
            <person name="Spatafora J.W."/>
            <person name="Visel A."/>
            <person name="Grigoriev I.V."/>
        </authorList>
    </citation>
    <scope>NUCLEOTIDE SEQUENCE [LARGE SCALE GENOMIC DNA]</scope>
    <source>
        <strain evidence="1 2">PL171</strain>
    </source>
</reference>
<feature type="non-terminal residue" evidence="1">
    <location>
        <position position="235"/>
    </location>
</feature>
<dbReference type="EMBL" id="MCFL01000015">
    <property type="protein sequence ID" value="ORZ36765.1"/>
    <property type="molecule type" value="Genomic_DNA"/>
</dbReference>
<keyword evidence="2" id="KW-1185">Reference proteome</keyword>
<evidence type="ECO:0000313" key="1">
    <source>
        <dbReference type="EMBL" id="ORZ36765.1"/>
    </source>
</evidence>
<sequence>MYMYISWCLVFWRENRSGEDRGSARELELAVFENLKGMVPVGGNLGTRPGLAPLRSPLRVEANIERRWEPNRRITFECSLQLLTAVQCGNTGRPAGLPAGTMYVCGGHGKSVLTTMSCCTTPTWTSRIANEGRPPTANKNEKVTVRDCSGASLPDSNIVLGFCQWVAERIWPCLSVRLSVCPSVRLSGHLTLSCDPALVNTTRNGSVWDNSCFKTARRKRTTAADSAESWSIFIL</sequence>
<accession>A0A1Y2HQ80</accession>
<dbReference type="AlphaFoldDB" id="A0A1Y2HQ80"/>
<protein>
    <submittedName>
        <fullName evidence="1">Uncharacterized protein</fullName>
    </submittedName>
</protein>
<proteinExistence type="predicted"/>
<name>A0A1Y2HQ80_9FUNG</name>
<comment type="caution">
    <text evidence="1">The sequence shown here is derived from an EMBL/GenBank/DDBJ whole genome shotgun (WGS) entry which is preliminary data.</text>
</comment>
<dbReference type="Proteomes" id="UP000193411">
    <property type="component" value="Unassembled WGS sequence"/>
</dbReference>
<gene>
    <name evidence="1" type="ORF">BCR44DRAFT_1431738</name>
</gene>
<organism evidence="1 2">
    <name type="scientific">Catenaria anguillulae PL171</name>
    <dbReference type="NCBI Taxonomy" id="765915"/>
    <lineage>
        <taxon>Eukaryota</taxon>
        <taxon>Fungi</taxon>
        <taxon>Fungi incertae sedis</taxon>
        <taxon>Blastocladiomycota</taxon>
        <taxon>Blastocladiomycetes</taxon>
        <taxon>Blastocladiales</taxon>
        <taxon>Catenariaceae</taxon>
        <taxon>Catenaria</taxon>
    </lineage>
</organism>
<evidence type="ECO:0000313" key="2">
    <source>
        <dbReference type="Proteomes" id="UP000193411"/>
    </source>
</evidence>